<organism evidence="1">
    <name type="scientific">Microcystis aeruginosa (strain PCC 7806)</name>
    <dbReference type="NCBI Taxonomy" id="267872"/>
    <lineage>
        <taxon>Bacteria</taxon>
        <taxon>Bacillati</taxon>
        <taxon>Cyanobacteriota</taxon>
        <taxon>Cyanophyceae</taxon>
        <taxon>Oscillatoriophycideae</taxon>
        <taxon>Chroococcales</taxon>
        <taxon>Microcystaceae</taxon>
        <taxon>Microcystis</taxon>
    </lineage>
</organism>
<accession>A8YDK8</accession>
<dbReference type="AlphaFoldDB" id="A8YDK8"/>
<gene>
    <name evidence="1" type="ORF">IPF_3437</name>
</gene>
<reference evidence="1" key="1">
    <citation type="submission" date="2007-08" db="EMBL/GenBank/DDBJ databases">
        <authorList>
            <person name="Frangeul L."/>
        </authorList>
    </citation>
    <scope>NUCLEOTIDE SEQUENCE</scope>
    <source>
        <strain evidence="1">PCC 7806</strain>
    </source>
</reference>
<name>A8YDK8_MICA7</name>
<dbReference type="EMBL" id="AM778923">
    <property type="protein sequence ID" value="CAO90542.1"/>
    <property type="molecule type" value="Genomic_DNA"/>
</dbReference>
<evidence type="ECO:0000313" key="1">
    <source>
        <dbReference type="EMBL" id="CAO90542.1"/>
    </source>
</evidence>
<protein>
    <submittedName>
        <fullName evidence="1">Similarity. Hypothetical start</fullName>
    </submittedName>
</protein>
<proteinExistence type="predicted"/>
<sequence length="182" mass="20751">MLQGITDKRVIHEIPRHLSGLQFLEKIRISFYLSGFEQAYQFRPIGRERIGLEIDPVDLPSWILDRPVFLIEIAIIVSKRPLQYRRRVRGIFSTIFRENPGHFRAIAPGPELGFNEGVYHLLSPLFPLSNILLVNKDNATGVILPDIAGETENQNPTGFEIFRCHVERFSNDITTDALIGEG</sequence>